<evidence type="ECO:0000259" key="16">
    <source>
        <dbReference type="PROSITE" id="PS50994"/>
    </source>
</evidence>
<evidence type="ECO:0000256" key="5">
    <source>
        <dbReference type="ARBA" id="ARBA00022723"/>
    </source>
</evidence>
<dbReference type="GO" id="GO:0008270">
    <property type="term" value="F:zinc ion binding"/>
    <property type="evidence" value="ECO:0007669"/>
    <property type="project" value="UniProtKB-KW"/>
</dbReference>
<dbReference type="PROSITE" id="PS51027">
    <property type="entry name" value="INTEGRASE_DBD"/>
    <property type="match status" value="1"/>
</dbReference>
<dbReference type="GeneTree" id="ENSGT00670000098165"/>
<feature type="domain" description="RNase H type-1" evidence="15">
    <location>
        <begin position="364"/>
        <end position="495"/>
    </location>
</feature>
<dbReference type="OMA" id="HIWEPRT"/>
<protein>
    <submittedName>
        <fullName evidence="18">Uncharacterized protein</fullName>
    </submittedName>
</protein>
<keyword evidence="4" id="KW-0540">Nuclease</keyword>
<dbReference type="Ensembl" id="ENSSHBT00005005261.1">
    <property type="protein sequence ID" value="ENSSHBP00005004314.1"/>
    <property type="gene ID" value="ENSSHBG00005003849.1"/>
</dbReference>
<dbReference type="Pfam" id="PF00665">
    <property type="entry name" value="rve"/>
    <property type="match status" value="1"/>
</dbReference>
<dbReference type="PROSITE" id="PS50878">
    <property type="entry name" value="RT_POL"/>
    <property type="match status" value="1"/>
</dbReference>
<keyword evidence="3" id="KW-0548">Nucleotidyltransferase</keyword>
<dbReference type="PROSITE" id="PS50879">
    <property type="entry name" value="RNASE_H_1"/>
    <property type="match status" value="1"/>
</dbReference>
<dbReference type="SUPFAM" id="SSF50122">
    <property type="entry name" value="DNA-binding domain of retroviral integrase"/>
    <property type="match status" value="1"/>
</dbReference>
<keyword evidence="19" id="KW-1185">Reference proteome</keyword>
<evidence type="ECO:0000256" key="1">
    <source>
        <dbReference type="ARBA" id="ARBA00010879"/>
    </source>
</evidence>
<keyword evidence="7" id="KW-0378">Hydrolase</keyword>
<keyword evidence="2" id="KW-0808">Transferase</keyword>
<dbReference type="InterPro" id="IPR002156">
    <property type="entry name" value="RNaseH_domain"/>
</dbReference>
<keyword evidence="8" id="KW-0229">DNA integration</keyword>
<dbReference type="SUPFAM" id="SSF46919">
    <property type="entry name" value="N-terminal Zn binding domain of HIV integrase"/>
    <property type="match status" value="1"/>
</dbReference>
<organism evidence="18 19">
    <name type="scientific">Strigops habroptila</name>
    <name type="common">Kakapo</name>
    <dbReference type="NCBI Taxonomy" id="2489341"/>
    <lineage>
        <taxon>Eukaryota</taxon>
        <taxon>Metazoa</taxon>
        <taxon>Chordata</taxon>
        <taxon>Craniata</taxon>
        <taxon>Vertebrata</taxon>
        <taxon>Euteleostomi</taxon>
        <taxon>Archelosauria</taxon>
        <taxon>Archosauria</taxon>
        <taxon>Dinosauria</taxon>
        <taxon>Saurischia</taxon>
        <taxon>Theropoda</taxon>
        <taxon>Coelurosauria</taxon>
        <taxon>Aves</taxon>
        <taxon>Neognathae</taxon>
        <taxon>Neoaves</taxon>
        <taxon>Telluraves</taxon>
        <taxon>Australaves</taxon>
        <taxon>Psittaciformes</taxon>
        <taxon>Psittacidae</taxon>
        <taxon>Strigops</taxon>
    </lineage>
</organism>
<keyword evidence="11" id="KW-0863">Zinc-finger</keyword>
<dbReference type="InterPro" id="IPR036397">
    <property type="entry name" value="RNaseH_sf"/>
</dbReference>
<reference evidence="18" key="2">
    <citation type="submission" date="2025-08" db="UniProtKB">
        <authorList>
            <consortium name="Ensembl"/>
        </authorList>
    </citation>
    <scope>IDENTIFICATION</scope>
</reference>
<reference evidence="18" key="3">
    <citation type="submission" date="2025-09" db="UniProtKB">
        <authorList>
            <consortium name="Ensembl"/>
        </authorList>
    </citation>
    <scope>IDENTIFICATION</scope>
</reference>
<dbReference type="Pfam" id="PF00078">
    <property type="entry name" value="RVT_1"/>
    <property type="match status" value="1"/>
</dbReference>
<feature type="domain" description="Integrase-type" evidence="13">
    <location>
        <begin position="494"/>
        <end position="535"/>
    </location>
</feature>
<dbReference type="InterPro" id="IPR001037">
    <property type="entry name" value="Integrase_C_retrovir"/>
</dbReference>
<keyword evidence="9" id="KW-0695">RNA-directed DNA polymerase</keyword>
<dbReference type="InterPro" id="IPR012337">
    <property type="entry name" value="RNaseH-like_sf"/>
</dbReference>
<dbReference type="GO" id="GO:0015074">
    <property type="term" value="P:DNA integration"/>
    <property type="evidence" value="ECO:0007669"/>
    <property type="project" value="UniProtKB-KW"/>
</dbReference>
<feature type="domain" description="Reverse transcriptase" evidence="14">
    <location>
        <begin position="1"/>
        <end position="150"/>
    </location>
</feature>
<evidence type="ECO:0000256" key="3">
    <source>
        <dbReference type="ARBA" id="ARBA00022695"/>
    </source>
</evidence>
<dbReference type="Proteomes" id="UP000472266">
    <property type="component" value="Chromosome 2"/>
</dbReference>
<reference evidence="18 19" key="1">
    <citation type="submission" date="2019-11" db="EMBL/GenBank/DDBJ databases">
        <title>Strigops habroptila (kakapo) genome, bStrHab1, primary haplotype, v2.</title>
        <authorList>
            <person name="Jarvis E.D."/>
            <person name="Howard J."/>
            <person name="Rhie A."/>
            <person name="Phillippy A."/>
            <person name="Korlach J."/>
            <person name="Digby A."/>
            <person name="Iorns D."/>
            <person name="Eason D."/>
            <person name="Robertson B."/>
            <person name="Raemaekers T."/>
            <person name="Howe K."/>
            <person name="Lewin H."/>
            <person name="Damas J."/>
            <person name="Hastie A."/>
            <person name="Tracey A."/>
            <person name="Chow W."/>
            <person name="Fedrigo O."/>
        </authorList>
    </citation>
    <scope>NUCLEOTIDE SEQUENCE [LARGE SCALE GENOMIC DNA]</scope>
</reference>
<keyword evidence="5" id="KW-0479">Metal-binding</keyword>
<evidence type="ECO:0000259" key="14">
    <source>
        <dbReference type="PROSITE" id="PS50878"/>
    </source>
</evidence>
<keyword evidence="6" id="KW-0255">Endonuclease</keyword>
<evidence type="ECO:0000256" key="8">
    <source>
        <dbReference type="ARBA" id="ARBA00022908"/>
    </source>
</evidence>
<dbReference type="InterPro" id="IPR036862">
    <property type="entry name" value="Integrase_C_dom_sf_retrovir"/>
</dbReference>
<evidence type="ECO:0000259" key="13">
    <source>
        <dbReference type="PROSITE" id="PS50876"/>
    </source>
</evidence>
<dbReference type="InParanoid" id="A0A672TR39"/>
<dbReference type="GO" id="GO:0003964">
    <property type="term" value="F:RNA-directed DNA polymerase activity"/>
    <property type="evidence" value="ECO:0007669"/>
    <property type="project" value="UniProtKB-KW"/>
</dbReference>
<dbReference type="GO" id="GO:0004523">
    <property type="term" value="F:RNA-DNA hybrid ribonuclease activity"/>
    <property type="evidence" value="ECO:0007669"/>
    <property type="project" value="InterPro"/>
</dbReference>
<dbReference type="Gene3D" id="1.10.10.200">
    <property type="match status" value="1"/>
</dbReference>
<evidence type="ECO:0000256" key="12">
    <source>
        <dbReference type="PROSITE-ProRule" id="PRU00506"/>
    </source>
</evidence>
<name>A0A672TR39_STRHB</name>
<dbReference type="Pfam" id="PF02022">
    <property type="entry name" value="Integrase_Zn"/>
    <property type="match status" value="1"/>
</dbReference>
<dbReference type="SUPFAM" id="SSF53098">
    <property type="entry name" value="Ribonuclease H-like"/>
    <property type="match status" value="2"/>
</dbReference>
<evidence type="ECO:0000256" key="6">
    <source>
        <dbReference type="ARBA" id="ARBA00022759"/>
    </source>
</evidence>
<dbReference type="InterPro" id="IPR017856">
    <property type="entry name" value="Integrase-like_N"/>
</dbReference>
<dbReference type="InterPro" id="IPR043128">
    <property type="entry name" value="Rev_trsase/Diguanyl_cyclase"/>
</dbReference>
<evidence type="ECO:0000256" key="4">
    <source>
        <dbReference type="ARBA" id="ARBA00022722"/>
    </source>
</evidence>
<dbReference type="InterPro" id="IPR001584">
    <property type="entry name" value="Integrase_cat-core"/>
</dbReference>
<comment type="similarity">
    <text evidence="1">Belongs to the beta type-B retroviral polymerase family. HERV class-II K(HML-2) pol subfamily.</text>
</comment>
<dbReference type="Gene3D" id="3.30.70.270">
    <property type="match status" value="2"/>
</dbReference>
<dbReference type="InterPro" id="IPR043502">
    <property type="entry name" value="DNA/RNA_pol_sf"/>
</dbReference>
<dbReference type="PANTHER" id="PTHR41694">
    <property type="entry name" value="ENDOGENOUS RETROVIRUS GROUP K MEMBER POL PROTEIN"/>
    <property type="match status" value="1"/>
</dbReference>
<evidence type="ECO:0000256" key="7">
    <source>
        <dbReference type="ARBA" id="ARBA00022801"/>
    </source>
</evidence>
<dbReference type="AlphaFoldDB" id="A0A672TR39"/>
<keyword evidence="10" id="KW-0238">DNA-binding</keyword>
<dbReference type="Pfam" id="PF06817">
    <property type="entry name" value="RVT_thumb"/>
    <property type="match status" value="1"/>
</dbReference>
<evidence type="ECO:0000256" key="10">
    <source>
        <dbReference type="ARBA" id="ARBA00023125"/>
    </source>
</evidence>
<dbReference type="SUPFAM" id="SSF56672">
    <property type="entry name" value="DNA/RNA polymerases"/>
    <property type="match status" value="1"/>
</dbReference>
<evidence type="ECO:0000259" key="17">
    <source>
        <dbReference type="PROSITE" id="PS51027"/>
    </source>
</evidence>
<dbReference type="PROSITE" id="PS50994">
    <property type="entry name" value="INTEGRASE"/>
    <property type="match status" value="1"/>
</dbReference>
<dbReference type="InterPro" id="IPR010661">
    <property type="entry name" value="RVT_thumb"/>
</dbReference>
<dbReference type="Gene3D" id="3.10.10.10">
    <property type="entry name" value="HIV Type 1 Reverse Transcriptase, subunit A, domain 1"/>
    <property type="match status" value="1"/>
</dbReference>
<dbReference type="GO" id="GO:0003677">
    <property type="term" value="F:DNA binding"/>
    <property type="evidence" value="ECO:0007669"/>
    <property type="project" value="UniProtKB-KW"/>
</dbReference>
<evidence type="ECO:0000256" key="11">
    <source>
        <dbReference type="PROSITE-ProRule" id="PRU00450"/>
    </source>
</evidence>
<accession>A0A672TR39</accession>
<feature type="domain" description="Integrase catalytic" evidence="16">
    <location>
        <begin position="542"/>
        <end position="712"/>
    </location>
</feature>
<evidence type="ECO:0000256" key="2">
    <source>
        <dbReference type="ARBA" id="ARBA00022679"/>
    </source>
</evidence>
<dbReference type="Gene3D" id="2.30.30.10">
    <property type="entry name" value="Integrase, C-terminal domain superfamily, retroviral"/>
    <property type="match status" value="1"/>
</dbReference>
<dbReference type="PANTHER" id="PTHR41694:SF3">
    <property type="entry name" value="RNA-DIRECTED DNA POLYMERASE-RELATED"/>
    <property type="match status" value="1"/>
</dbReference>
<dbReference type="InterPro" id="IPR000477">
    <property type="entry name" value="RT_dom"/>
</dbReference>
<evidence type="ECO:0000259" key="15">
    <source>
        <dbReference type="PROSITE" id="PS50879"/>
    </source>
</evidence>
<dbReference type="InterPro" id="IPR003308">
    <property type="entry name" value="Integrase_Zn-bd_dom_N"/>
</dbReference>
<evidence type="ECO:0000313" key="19">
    <source>
        <dbReference type="Proteomes" id="UP000472266"/>
    </source>
</evidence>
<dbReference type="Pfam" id="PF00075">
    <property type="entry name" value="RNase_H"/>
    <property type="match status" value="1"/>
</dbReference>
<proteinExistence type="inferred from homology"/>
<evidence type="ECO:0000256" key="9">
    <source>
        <dbReference type="ARBA" id="ARBA00022918"/>
    </source>
</evidence>
<feature type="domain" description="Integrase-type" evidence="17">
    <location>
        <begin position="716"/>
        <end position="763"/>
    </location>
</feature>
<dbReference type="PROSITE" id="PS50876">
    <property type="entry name" value="ZF_INTEGRASE"/>
    <property type="match status" value="1"/>
</dbReference>
<feature type="DNA-binding region" description="Integrase-type" evidence="12">
    <location>
        <begin position="716"/>
        <end position="763"/>
    </location>
</feature>
<dbReference type="GO" id="GO:0035613">
    <property type="term" value="F:RNA stem-loop binding"/>
    <property type="evidence" value="ECO:0007669"/>
    <property type="project" value="TreeGrafter"/>
</dbReference>
<dbReference type="Gene3D" id="3.30.420.10">
    <property type="entry name" value="Ribonuclease H-like superfamily/Ribonuclease H"/>
    <property type="match status" value="2"/>
</dbReference>
<evidence type="ECO:0000313" key="18">
    <source>
        <dbReference type="Ensembl" id="ENSSHBP00005004314.1"/>
    </source>
</evidence>
<keyword evidence="11" id="KW-0862">Zinc</keyword>
<sequence>MEAMGPLQTGLPLVSAIPQDWYIIIIDIRDCFFSIPLALEDRKRFAFTLPAINLEEPATRWQWTVLPQGMKNSPTMCQRYVAKALEGIREKWSSTKVLHYMDDILMAAEDRAVLDSLFQQVQTNLQQFGLNIAEEKIQKGSTLKYLGTEIRGEQVTAQPIQINPEIKTLNDVQKLVGAIQWLRTFVPIPNDLMEPFYDLLKGNHIWEPRTLTEEARKALVEIQRRTEKFALIRIQPGKDIILAWAFTKGGCFGMLGQDRKKELCPLLWAYSSKGNDSFVRWSKVAVLVMESLRKSSRKTFGKEPDVIWLPWTKKQVTELMENEVELQLSLSTYHGKVETGKVELWKRYMDALQPSLQLRVLDNPQPGLTYFTDASSVTDTAVVVWKEANKWEKLIWVEAGKSVQWLEAKAMCLALEQTPEKHINVCTDSMYVYKLVQSMKRGGYANGDISNALQEALGKRTGTVTVIHINSHQNCPGPLVEGNTKADSAAKRLWTLQQASELHRKLHIGAKALAKECNIPIREAREVVATCPYCQHSPLWEAGVNPRGLQARELWQTDFTECSLMAPRKHLAVTVDTYSGAIMATPHIKQTGKTVIQHWVTVMAWLGTPKTIKTDNGPCFRSTLVEDWCKKWDIELKHGIPYNCQGQGIVERGHRALKEKIKILGEEEGYSGKIPTDQQNNILNRALLALNHYIRGHEQYSPIEKQYLKQQVATFPQVRVKFPGELQWESGWRLRTIGRGYAAVEKEGLLRWVPSRCIKAELKEDQNKTNENCEFLSAGLDCRTPSQPVHLSDE</sequence>